<feature type="compositionally biased region" description="Polar residues" evidence="1">
    <location>
        <begin position="33"/>
        <end position="52"/>
    </location>
</feature>
<dbReference type="Pfam" id="PF00627">
    <property type="entry name" value="UBA"/>
    <property type="match status" value="1"/>
</dbReference>
<feature type="compositionally biased region" description="Basic and acidic residues" evidence="1">
    <location>
        <begin position="61"/>
        <end position="72"/>
    </location>
</feature>
<feature type="compositionally biased region" description="Polar residues" evidence="1">
    <location>
        <begin position="243"/>
        <end position="264"/>
    </location>
</feature>
<dbReference type="Proteomes" id="UP001521785">
    <property type="component" value="Unassembled WGS sequence"/>
</dbReference>
<feature type="compositionally biased region" description="Basic residues" evidence="1">
    <location>
        <begin position="507"/>
        <end position="517"/>
    </location>
</feature>
<protein>
    <recommendedName>
        <fullName evidence="2">UBA domain-containing protein</fullName>
    </recommendedName>
</protein>
<dbReference type="CDD" id="cd14308">
    <property type="entry name" value="UBA_Mud1_like"/>
    <property type="match status" value="1"/>
</dbReference>
<feature type="region of interest" description="Disordered" evidence="1">
    <location>
        <begin position="21"/>
        <end position="98"/>
    </location>
</feature>
<feature type="compositionally biased region" description="Basic residues" evidence="1">
    <location>
        <begin position="383"/>
        <end position="392"/>
    </location>
</feature>
<evidence type="ECO:0000313" key="4">
    <source>
        <dbReference type="Proteomes" id="UP001521785"/>
    </source>
</evidence>
<proteinExistence type="predicted"/>
<reference evidence="3 4" key="1">
    <citation type="submission" date="2024-02" db="EMBL/GenBank/DDBJ databases">
        <title>De novo assembly and annotation of 12 fungi associated with fruit tree decline syndrome in Ontario, Canada.</title>
        <authorList>
            <person name="Sulman M."/>
            <person name="Ellouze W."/>
            <person name="Ilyukhin E."/>
        </authorList>
    </citation>
    <scope>NUCLEOTIDE SEQUENCE [LARGE SCALE GENOMIC DNA]</scope>
    <source>
        <strain evidence="3 4">M42-189</strain>
    </source>
</reference>
<evidence type="ECO:0000313" key="3">
    <source>
        <dbReference type="EMBL" id="KAL1607852.1"/>
    </source>
</evidence>
<dbReference type="InterPro" id="IPR015940">
    <property type="entry name" value="UBA"/>
</dbReference>
<feature type="region of interest" description="Disordered" evidence="1">
    <location>
        <begin position="371"/>
        <end position="414"/>
    </location>
</feature>
<dbReference type="InterPro" id="IPR009060">
    <property type="entry name" value="UBA-like_sf"/>
</dbReference>
<feature type="compositionally biased region" description="Low complexity" evidence="1">
    <location>
        <begin position="21"/>
        <end position="32"/>
    </location>
</feature>
<feature type="region of interest" description="Disordered" evidence="1">
    <location>
        <begin position="243"/>
        <end position="267"/>
    </location>
</feature>
<keyword evidence="4" id="KW-1185">Reference proteome</keyword>
<feature type="compositionally biased region" description="Basic and acidic residues" evidence="1">
    <location>
        <begin position="518"/>
        <end position="555"/>
    </location>
</feature>
<feature type="region of interest" description="Disordered" evidence="1">
    <location>
        <begin position="472"/>
        <end position="599"/>
    </location>
</feature>
<dbReference type="EMBL" id="JAKJXO020000003">
    <property type="protein sequence ID" value="KAL1607852.1"/>
    <property type="molecule type" value="Genomic_DNA"/>
</dbReference>
<feature type="compositionally biased region" description="Basic and acidic residues" evidence="1">
    <location>
        <begin position="585"/>
        <end position="599"/>
    </location>
</feature>
<name>A0ABR3RU34_9PLEO</name>
<evidence type="ECO:0000256" key="1">
    <source>
        <dbReference type="SAM" id="MobiDB-lite"/>
    </source>
</evidence>
<feature type="domain" description="UBA" evidence="2">
    <location>
        <begin position="326"/>
        <end position="366"/>
    </location>
</feature>
<accession>A0ABR3RU34</accession>
<feature type="compositionally biased region" description="Polar residues" evidence="1">
    <location>
        <begin position="89"/>
        <end position="98"/>
    </location>
</feature>
<comment type="caution">
    <text evidence="3">The sequence shown here is derived from an EMBL/GenBank/DDBJ whole genome shotgun (WGS) entry which is preliminary data.</text>
</comment>
<dbReference type="PROSITE" id="PS50030">
    <property type="entry name" value="UBA"/>
    <property type="match status" value="1"/>
</dbReference>
<dbReference type="Gene3D" id="1.10.8.10">
    <property type="entry name" value="DNA helicase RuvA subunit, C-terminal domain"/>
    <property type="match status" value="1"/>
</dbReference>
<sequence>MRIIQDSEDEDDLELEVAQVAQVAAPVSEEPPNGTSNNTSPTLGEKGTGSTESLKRAIVAAHREQFRDESSDRQGQSNPSGPVPAAIPSATSNSQGVLQSSISLPGHASKRRKTSLDGVSALSSARDDLPSTYEEHFPELALHNTNVHLGGIAERPWNFQGTMQDNWEHHEPMGLFAQTVSSTIPNATATQEQLLAEVLAPEFLEVELEPDPAAPKYEPAKSLPVIERLSNSEATAAGIELQSSVRQTAASPSSNTKGNLSSVPESEYDLTTIGVPLEQYKPRPSRSRSMKLSTDEPIDYSQRPERVAKKTRRTRTCGEVETTFTATTPEKVRQICDMGFTPSTTKKALRQHNGDVTHTVNWLIANGIPAEDELAPPKSSKTKDKKKSKRHGSIKDMATDIHEGPTTGLPIESPNSAIDASAAATVEDVLESAPTTSIAKSPTIVKVVIPRTKKPTTPSKHTEHLTAPVVPLVGPEDTSAETAKQQEALNEPDILLDEPVVAAKQPQKGKKRGRGRPRKEAKTIESTEQEPPVKRNKLDGLIDTENARLEDKTSMPDEPGTPVVAEPTIDEHRVSDADNANLNSKVDHTTPEPAATEKKVKQMIEAPTSIGKGKTPYRVGLSKRARIAPLLRIVKK</sequence>
<dbReference type="SUPFAM" id="SSF46934">
    <property type="entry name" value="UBA-like"/>
    <property type="match status" value="1"/>
</dbReference>
<organism evidence="3 4">
    <name type="scientific">Paraconiothyrium brasiliense</name>
    <dbReference type="NCBI Taxonomy" id="300254"/>
    <lineage>
        <taxon>Eukaryota</taxon>
        <taxon>Fungi</taxon>
        <taxon>Dikarya</taxon>
        <taxon>Ascomycota</taxon>
        <taxon>Pezizomycotina</taxon>
        <taxon>Dothideomycetes</taxon>
        <taxon>Pleosporomycetidae</taxon>
        <taxon>Pleosporales</taxon>
        <taxon>Massarineae</taxon>
        <taxon>Didymosphaeriaceae</taxon>
        <taxon>Paraconiothyrium</taxon>
    </lineage>
</organism>
<evidence type="ECO:0000259" key="2">
    <source>
        <dbReference type="PROSITE" id="PS50030"/>
    </source>
</evidence>
<dbReference type="SMART" id="SM00165">
    <property type="entry name" value="UBA"/>
    <property type="match status" value="1"/>
</dbReference>
<feature type="compositionally biased region" description="Basic and acidic residues" evidence="1">
    <location>
        <begin position="393"/>
        <end position="403"/>
    </location>
</feature>
<gene>
    <name evidence="3" type="ORF">SLS60_002790</name>
</gene>